<feature type="non-terminal residue" evidence="2">
    <location>
        <position position="401"/>
    </location>
</feature>
<dbReference type="Proteomes" id="UP000243217">
    <property type="component" value="Unassembled WGS sequence"/>
</dbReference>
<reference evidence="2 3" key="1">
    <citation type="journal article" date="2014" name="Genome Biol. Evol.">
        <title>The secreted proteins of Achlya hypogyna and Thraustotheca clavata identify the ancestral oomycete secretome and reveal gene acquisitions by horizontal gene transfer.</title>
        <authorList>
            <person name="Misner I."/>
            <person name="Blouin N."/>
            <person name="Leonard G."/>
            <person name="Richards T.A."/>
            <person name="Lane C.E."/>
        </authorList>
    </citation>
    <scope>NUCLEOTIDE SEQUENCE [LARGE SCALE GENOMIC DNA]</scope>
    <source>
        <strain evidence="2 3">ATCC 34112</strain>
    </source>
</reference>
<dbReference type="Pfam" id="PF10152">
    <property type="entry name" value="CCDC53"/>
    <property type="match status" value="3"/>
</dbReference>
<dbReference type="Gene3D" id="1.10.238.150">
    <property type="entry name" value="Formin, FH3 diaphanous domain"/>
    <property type="match status" value="1"/>
</dbReference>
<accession>A0A1V9ZW19</accession>
<protein>
    <submittedName>
        <fullName evidence="2">Formin-homology 2 domain-containing protein</fullName>
    </submittedName>
</protein>
<name>A0A1V9ZW19_9STRA</name>
<dbReference type="GO" id="GO:0006887">
    <property type="term" value="P:exocytosis"/>
    <property type="evidence" value="ECO:0007669"/>
    <property type="project" value="TreeGrafter"/>
</dbReference>
<dbReference type="GO" id="GO:0071203">
    <property type="term" value="C:WASH complex"/>
    <property type="evidence" value="ECO:0007669"/>
    <property type="project" value="InterPro"/>
</dbReference>
<dbReference type="PANTHER" id="PTHR13015:SF0">
    <property type="entry name" value="WASH COMPLEX SUBUNIT 3"/>
    <property type="match status" value="1"/>
</dbReference>
<keyword evidence="3" id="KW-1185">Reference proteome</keyword>
<dbReference type="STRING" id="74557.A0A1V9ZW19"/>
<comment type="caution">
    <text evidence="2">The sequence shown here is derived from an EMBL/GenBank/DDBJ whole genome shotgun (WGS) entry which is preliminary data.</text>
</comment>
<gene>
    <name evidence="2" type="ORF">THRCLA_05449</name>
</gene>
<dbReference type="AlphaFoldDB" id="A0A1V9ZW19"/>
<evidence type="ECO:0000313" key="3">
    <source>
        <dbReference type="Proteomes" id="UP000243217"/>
    </source>
</evidence>
<dbReference type="OrthoDB" id="196074at2759"/>
<comment type="similarity">
    <text evidence="1">Belongs to the CCDC53 family.</text>
</comment>
<dbReference type="EMBL" id="JNBS01001228">
    <property type="protein sequence ID" value="OQS02151.1"/>
    <property type="molecule type" value="Genomic_DNA"/>
</dbReference>
<evidence type="ECO:0000313" key="2">
    <source>
        <dbReference type="EMBL" id="OQS02151.1"/>
    </source>
</evidence>
<dbReference type="InterPro" id="IPR019309">
    <property type="entry name" value="WASHC3"/>
</dbReference>
<sequence length="401" mass="45462">MFNVFYEDDRKTTIYKSTDLSSLSSVINSLMERIELDEELRTCFLSILQQLLFIPANQILGKEMWAMCERVTKEIALLSPVEEVRRYELSFDDRKRLLSARDKFTAYLHEKEPGITAISIGPIDLIRNHTPGESSEDEDTDEDYDDRFSKFDYFRSPYQQDRNERRSSLISVSDQKVEKIKPLVAAVKAEEHPDYVKYFKLLKMGMPLEHVKLKASSEGIDTAILDTPDAIIPLPALEVPQGPVMVPIKEHPDYAKYFKLMKMGMPAMQVELKMNAEGVDATVLSTPDKLVPLADDKSSNQQTAQPEAPKGPVMIAIKDHPKYAKYFKLMKMGMPAMQVELKMKAEGLDPTVLSTPDKEIPENDAAPEAPAGPVLVAMKDHPKYAKFFKLLKMGMPQPQIE</sequence>
<organism evidence="2 3">
    <name type="scientific">Thraustotheca clavata</name>
    <dbReference type="NCBI Taxonomy" id="74557"/>
    <lineage>
        <taxon>Eukaryota</taxon>
        <taxon>Sar</taxon>
        <taxon>Stramenopiles</taxon>
        <taxon>Oomycota</taxon>
        <taxon>Saprolegniomycetes</taxon>
        <taxon>Saprolegniales</taxon>
        <taxon>Achlyaceae</taxon>
        <taxon>Thraustotheca</taxon>
    </lineage>
</organism>
<proteinExistence type="inferred from homology"/>
<dbReference type="PANTHER" id="PTHR13015">
    <property type="entry name" value="PROTEIN AD-016-RELATED"/>
    <property type="match status" value="1"/>
</dbReference>
<evidence type="ECO:0000256" key="1">
    <source>
        <dbReference type="ARBA" id="ARBA00006290"/>
    </source>
</evidence>
<dbReference type="GO" id="GO:0030041">
    <property type="term" value="P:actin filament polymerization"/>
    <property type="evidence" value="ECO:0007669"/>
    <property type="project" value="TreeGrafter"/>
</dbReference>